<dbReference type="AlphaFoldDB" id="A0A2I2F4M1"/>
<sequence>MPMNWNADTDAKLLVGILMQLRSAGVKVNTNELAMFMGPGCTPSAIGNRIVRLRRQVEGLPGTPEAGRTPQKAKRKNANSEPMTPTKKGMVTNSALDSEWPEVSVQIPIVKMEVKKEVKQEPVQDGGFAVRECFELEEVVDWVDMK</sequence>
<keyword evidence="3" id="KW-1185">Reference proteome</keyword>
<protein>
    <submittedName>
        <fullName evidence="2">Uncharacterized protein</fullName>
    </submittedName>
</protein>
<dbReference type="STRING" id="41067.A0A2I2F4M1"/>
<dbReference type="GeneID" id="36523951"/>
<evidence type="ECO:0000313" key="2">
    <source>
        <dbReference type="EMBL" id="PLB35589.1"/>
    </source>
</evidence>
<name>A0A2I2F4M1_ASPCN</name>
<dbReference type="RefSeq" id="XP_024669601.1">
    <property type="nucleotide sequence ID" value="XM_024816791.1"/>
</dbReference>
<accession>A0A2I2F4M1</accession>
<evidence type="ECO:0000313" key="3">
    <source>
        <dbReference type="Proteomes" id="UP000234585"/>
    </source>
</evidence>
<organism evidence="2 3">
    <name type="scientific">Aspergillus candidus</name>
    <dbReference type="NCBI Taxonomy" id="41067"/>
    <lineage>
        <taxon>Eukaryota</taxon>
        <taxon>Fungi</taxon>
        <taxon>Dikarya</taxon>
        <taxon>Ascomycota</taxon>
        <taxon>Pezizomycotina</taxon>
        <taxon>Eurotiomycetes</taxon>
        <taxon>Eurotiomycetidae</taxon>
        <taxon>Eurotiales</taxon>
        <taxon>Aspergillaceae</taxon>
        <taxon>Aspergillus</taxon>
        <taxon>Aspergillus subgen. Circumdati</taxon>
    </lineage>
</organism>
<evidence type="ECO:0000256" key="1">
    <source>
        <dbReference type="SAM" id="MobiDB-lite"/>
    </source>
</evidence>
<reference evidence="2 3" key="1">
    <citation type="submission" date="2017-12" db="EMBL/GenBank/DDBJ databases">
        <authorList>
            <consortium name="DOE Joint Genome Institute"/>
            <person name="Haridas S."/>
            <person name="Kjaerbolling I."/>
            <person name="Vesth T.C."/>
            <person name="Frisvad J.C."/>
            <person name="Nybo J.L."/>
            <person name="Theobald S."/>
            <person name="Kuo A."/>
            <person name="Bowyer P."/>
            <person name="Matsuda Y."/>
            <person name="Mondo S."/>
            <person name="Lyhne E.K."/>
            <person name="Kogle M.E."/>
            <person name="Clum A."/>
            <person name="Lipzen A."/>
            <person name="Salamov A."/>
            <person name="Ngan C.Y."/>
            <person name="Daum C."/>
            <person name="Chiniquy J."/>
            <person name="Barry K."/>
            <person name="LaButti K."/>
            <person name="Simmons B.A."/>
            <person name="Magnuson J.K."/>
            <person name="Mortensen U.H."/>
            <person name="Larsen T.O."/>
            <person name="Grigoriev I.V."/>
            <person name="Baker S.E."/>
            <person name="Andersen M.R."/>
            <person name="Nordberg H.P."/>
            <person name="Cantor M.N."/>
            <person name="Hua S.X."/>
        </authorList>
    </citation>
    <scope>NUCLEOTIDE SEQUENCE [LARGE SCALE GENOMIC DNA]</scope>
    <source>
        <strain evidence="2 3">CBS 102.13</strain>
    </source>
</reference>
<dbReference type="Proteomes" id="UP000234585">
    <property type="component" value="Unassembled WGS sequence"/>
</dbReference>
<proteinExistence type="predicted"/>
<gene>
    <name evidence="2" type="ORF">BDW47DRAFT_127979</name>
</gene>
<feature type="region of interest" description="Disordered" evidence="1">
    <location>
        <begin position="57"/>
        <end position="95"/>
    </location>
</feature>
<dbReference type="EMBL" id="KZ559160">
    <property type="protein sequence ID" value="PLB35589.1"/>
    <property type="molecule type" value="Genomic_DNA"/>
</dbReference>
<dbReference type="OrthoDB" id="5418867at2759"/>